<sequence length="109" mass="12474">MAETNGGVARDEFDRQLTEAEPPAHWPAVVRALFFVEQGDWQRAHDIVEHADSRLIRWVHAHLHRWEGDHGNAAYWYRRADRPVSSVSLDDERALLRDTVLPVAGGSPR</sequence>
<evidence type="ECO:0000313" key="2">
    <source>
        <dbReference type="EMBL" id="MDR5895293.1"/>
    </source>
</evidence>
<comment type="caution">
    <text evidence="2">The sequence shown here is derived from an EMBL/GenBank/DDBJ whole genome shotgun (WGS) entry which is preliminary data.</text>
</comment>
<organism evidence="2 3">
    <name type="scientific">Larsenimonas suaedae</name>
    <dbReference type="NCBI Taxonomy" id="1851019"/>
    <lineage>
        <taxon>Bacteria</taxon>
        <taxon>Pseudomonadati</taxon>
        <taxon>Pseudomonadota</taxon>
        <taxon>Gammaproteobacteria</taxon>
        <taxon>Oceanospirillales</taxon>
        <taxon>Halomonadaceae</taxon>
        <taxon>Larsenimonas</taxon>
    </lineage>
</organism>
<feature type="compositionally biased region" description="Basic and acidic residues" evidence="1">
    <location>
        <begin position="9"/>
        <end position="18"/>
    </location>
</feature>
<reference evidence="2 3" key="1">
    <citation type="submission" date="2023-04" db="EMBL/GenBank/DDBJ databases">
        <title>A long-awaited taxogenomic arrangement of the family Halomonadaceae.</title>
        <authorList>
            <person name="De La Haba R."/>
            <person name="Chuvochina M."/>
            <person name="Wittouck S."/>
            <person name="Arahal D.R."/>
            <person name="Sanchez-Porro C."/>
            <person name="Hugenholtz P."/>
            <person name="Ventosa A."/>
        </authorList>
    </citation>
    <scope>NUCLEOTIDE SEQUENCE [LARGE SCALE GENOMIC DNA]</scope>
    <source>
        <strain evidence="2 3">DSM 22428</strain>
    </source>
</reference>
<evidence type="ECO:0000256" key="1">
    <source>
        <dbReference type="SAM" id="MobiDB-lite"/>
    </source>
</evidence>
<keyword evidence="3" id="KW-1185">Reference proteome</keyword>
<gene>
    <name evidence="2" type="ORF">QC825_04275</name>
</gene>
<dbReference type="RefSeq" id="WP_251590789.1">
    <property type="nucleotide sequence ID" value="NZ_JAMLJI010000001.1"/>
</dbReference>
<feature type="region of interest" description="Disordered" evidence="1">
    <location>
        <begin position="1"/>
        <end position="20"/>
    </location>
</feature>
<dbReference type="Proteomes" id="UP001269375">
    <property type="component" value="Unassembled WGS sequence"/>
</dbReference>
<protein>
    <submittedName>
        <fullName evidence="2">Uncharacterized protein</fullName>
    </submittedName>
</protein>
<evidence type="ECO:0000313" key="3">
    <source>
        <dbReference type="Proteomes" id="UP001269375"/>
    </source>
</evidence>
<dbReference type="EMBL" id="JARWAO010000002">
    <property type="protein sequence ID" value="MDR5895293.1"/>
    <property type="molecule type" value="Genomic_DNA"/>
</dbReference>
<proteinExistence type="predicted"/>
<accession>A0ABU1GTF5</accession>
<name>A0ABU1GTF5_9GAMM</name>